<reference evidence="1" key="1">
    <citation type="submission" date="2018-05" db="EMBL/GenBank/DDBJ databases">
        <authorList>
            <person name="Lanie J.A."/>
            <person name="Ng W.-L."/>
            <person name="Kazmierczak K.M."/>
            <person name="Andrzejewski T.M."/>
            <person name="Davidsen T.M."/>
            <person name="Wayne K.J."/>
            <person name="Tettelin H."/>
            <person name="Glass J.I."/>
            <person name="Rusch D."/>
            <person name="Podicherti R."/>
            <person name="Tsui H.-C.T."/>
            <person name="Winkler M.E."/>
        </authorList>
    </citation>
    <scope>NUCLEOTIDE SEQUENCE</scope>
</reference>
<sequence>MAQLDQRYVWHPFTQMRDWAKREPIVLVSGKGAEL</sequence>
<organism evidence="1">
    <name type="scientific">marine metagenome</name>
    <dbReference type="NCBI Taxonomy" id="408172"/>
    <lineage>
        <taxon>unclassified sequences</taxon>
        <taxon>metagenomes</taxon>
        <taxon>ecological metagenomes</taxon>
    </lineage>
</organism>
<dbReference type="AlphaFoldDB" id="A0A382AK13"/>
<feature type="non-terminal residue" evidence="1">
    <location>
        <position position="35"/>
    </location>
</feature>
<gene>
    <name evidence="1" type="ORF">METZ01_LOCUS154764</name>
</gene>
<name>A0A382AK13_9ZZZZ</name>
<dbReference type="InterPro" id="IPR015422">
    <property type="entry name" value="PyrdxlP-dep_Trfase_small"/>
</dbReference>
<dbReference type="Gene3D" id="3.90.1150.10">
    <property type="entry name" value="Aspartate Aminotransferase, domain 1"/>
    <property type="match status" value="1"/>
</dbReference>
<protein>
    <submittedName>
        <fullName evidence="1">Uncharacterized protein</fullName>
    </submittedName>
</protein>
<evidence type="ECO:0000313" key="1">
    <source>
        <dbReference type="EMBL" id="SVB01910.1"/>
    </source>
</evidence>
<dbReference type="EMBL" id="UINC01025745">
    <property type="protein sequence ID" value="SVB01910.1"/>
    <property type="molecule type" value="Genomic_DNA"/>
</dbReference>
<proteinExistence type="predicted"/>
<accession>A0A382AK13</accession>